<dbReference type="RefSeq" id="WP_142705658.1">
    <property type="nucleotide sequence ID" value="NZ_VIRS01000011.1"/>
</dbReference>
<proteinExistence type="predicted"/>
<gene>
    <name evidence="5" type="ORF">FL583_17055</name>
</gene>
<keyword evidence="2 5" id="KW-0808">Transferase</keyword>
<comment type="caution">
    <text evidence="5">The sequence shown here is derived from an EMBL/GenBank/DDBJ whole genome shotgun (WGS) entry which is preliminary data.</text>
</comment>
<dbReference type="Pfam" id="PF00145">
    <property type="entry name" value="DNA_methylase"/>
    <property type="match status" value="1"/>
</dbReference>
<keyword evidence="6" id="KW-1185">Reference proteome</keyword>
<name>A0A545AT19_9ACTN</name>
<evidence type="ECO:0000256" key="4">
    <source>
        <dbReference type="ARBA" id="ARBA00022747"/>
    </source>
</evidence>
<dbReference type="EMBL" id="VIRS01000011">
    <property type="protein sequence ID" value="TQS43745.1"/>
    <property type="molecule type" value="Genomic_DNA"/>
</dbReference>
<dbReference type="InterPro" id="IPR018117">
    <property type="entry name" value="C5_DNA_meth_AS"/>
</dbReference>
<dbReference type="OrthoDB" id="3476156at2"/>
<reference evidence="5 6" key="1">
    <citation type="submission" date="2019-07" db="EMBL/GenBank/DDBJ databases">
        <title>Cryptosporangium phraense sp. nov., isolated from plant litter.</title>
        <authorList>
            <person name="Suriyachadkun C."/>
        </authorList>
    </citation>
    <scope>NUCLEOTIDE SEQUENCE [LARGE SCALE GENOMIC DNA]</scope>
    <source>
        <strain evidence="5 6">A-T 5661</strain>
    </source>
</reference>
<dbReference type="GO" id="GO:0008168">
    <property type="term" value="F:methyltransferase activity"/>
    <property type="evidence" value="ECO:0007669"/>
    <property type="project" value="UniProtKB-KW"/>
</dbReference>
<sequence length="223" mass="24637">MTSLIGLARPRLLDLFCRAGGASMGYHLAGFDVTGVDKGDHSGAYPFTYHQADAIEFVIEYGREFDVIAGSPPCQLFSQCHRIRRNDHPDLIGPMRDAVLPLGKPYVIENVEDARADLRDPVELCGAMFPELNVYRHRLFESNVPLFVPVHPVHVEPQVKMGRPPRPGHRMHVIGNFSGVAAGRVAMGIDWMTRDDLREAIPPAYTHFLGGQVMAALTGQRAA</sequence>
<evidence type="ECO:0000256" key="3">
    <source>
        <dbReference type="ARBA" id="ARBA00022691"/>
    </source>
</evidence>
<dbReference type="InParanoid" id="A0A545AT19"/>
<keyword evidence="3" id="KW-0949">S-adenosyl-L-methionine</keyword>
<dbReference type="PROSITE" id="PS00094">
    <property type="entry name" value="C5_MTASE_1"/>
    <property type="match status" value="1"/>
</dbReference>
<evidence type="ECO:0000256" key="2">
    <source>
        <dbReference type="ARBA" id="ARBA00022679"/>
    </source>
</evidence>
<dbReference type="GO" id="GO:0009307">
    <property type="term" value="P:DNA restriction-modification system"/>
    <property type="evidence" value="ECO:0007669"/>
    <property type="project" value="UniProtKB-KW"/>
</dbReference>
<accession>A0A545AT19</accession>
<evidence type="ECO:0000256" key="1">
    <source>
        <dbReference type="ARBA" id="ARBA00022603"/>
    </source>
</evidence>
<keyword evidence="4" id="KW-0680">Restriction system</keyword>
<evidence type="ECO:0000313" key="5">
    <source>
        <dbReference type="EMBL" id="TQS43745.1"/>
    </source>
</evidence>
<keyword evidence="1 5" id="KW-0489">Methyltransferase</keyword>
<organism evidence="5 6">
    <name type="scientific">Cryptosporangium phraense</name>
    <dbReference type="NCBI Taxonomy" id="2593070"/>
    <lineage>
        <taxon>Bacteria</taxon>
        <taxon>Bacillati</taxon>
        <taxon>Actinomycetota</taxon>
        <taxon>Actinomycetes</taxon>
        <taxon>Cryptosporangiales</taxon>
        <taxon>Cryptosporangiaceae</taxon>
        <taxon>Cryptosporangium</taxon>
    </lineage>
</organism>
<dbReference type="AlphaFoldDB" id="A0A545AT19"/>
<dbReference type="InterPro" id="IPR001525">
    <property type="entry name" value="C5_MeTfrase"/>
</dbReference>
<evidence type="ECO:0000313" key="6">
    <source>
        <dbReference type="Proteomes" id="UP000317982"/>
    </source>
</evidence>
<dbReference type="GO" id="GO:0032259">
    <property type="term" value="P:methylation"/>
    <property type="evidence" value="ECO:0007669"/>
    <property type="project" value="UniProtKB-KW"/>
</dbReference>
<dbReference type="Proteomes" id="UP000317982">
    <property type="component" value="Unassembled WGS sequence"/>
</dbReference>
<dbReference type="InterPro" id="IPR029063">
    <property type="entry name" value="SAM-dependent_MTases_sf"/>
</dbReference>
<protein>
    <submittedName>
        <fullName evidence="5">DNA cytosine methyltransferase</fullName>
    </submittedName>
</protein>
<dbReference type="SUPFAM" id="SSF53335">
    <property type="entry name" value="S-adenosyl-L-methionine-dependent methyltransferases"/>
    <property type="match status" value="1"/>
</dbReference>
<dbReference type="Gene3D" id="3.40.50.150">
    <property type="entry name" value="Vaccinia Virus protein VP39"/>
    <property type="match status" value="1"/>
</dbReference>